<keyword evidence="2" id="KW-1185">Reference proteome</keyword>
<evidence type="ECO:0000313" key="2">
    <source>
        <dbReference type="Proteomes" id="UP001230268"/>
    </source>
</evidence>
<reference evidence="1" key="1">
    <citation type="submission" date="2023-08" db="EMBL/GenBank/DDBJ databases">
        <title>Draft sequence of the Babesia gibsoni genome.</title>
        <authorList>
            <person name="Yamagishi J.Y."/>
            <person name="Xuan X.X."/>
        </authorList>
    </citation>
    <scope>NUCLEOTIDE SEQUENCE</scope>
    <source>
        <strain evidence="1">Azabu</strain>
    </source>
</reference>
<gene>
    <name evidence="1" type="ORF">BgAZ_205170</name>
</gene>
<name>A0AAD8PEA5_BABGI</name>
<dbReference type="Gene3D" id="2.40.50.140">
    <property type="entry name" value="Nucleic acid-binding proteins"/>
    <property type="match status" value="1"/>
</dbReference>
<evidence type="ECO:0000313" key="1">
    <source>
        <dbReference type="EMBL" id="KAK1443641.1"/>
    </source>
</evidence>
<sequence length="97" mass="10871">MGTIKTLWHKIVIYGQGNVDYIHSRTRVGDRALVIGTLTYYSPPQPEGSQYRAKIAEVAVRSRASGHNFILMPKMRQPNDEYGGGVTDDPGYNFNNI</sequence>
<dbReference type="EMBL" id="JAVEPI010000002">
    <property type="protein sequence ID" value="KAK1443641.1"/>
    <property type="molecule type" value="Genomic_DNA"/>
</dbReference>
<dbReference type="InterPro" id="IPR012340">
    <property type="entry name" value="NA-bd_OB-fold"/>
</dbReference>
<dbReference type="AlphaFoldDB" id="A0AAD8PEA5"/>
<comment type="caution">
    <text evidence="1">The sequence shown here is derived from an EMBL/GenBank/DDBJ whole genome shotgun (WGS) entry which is preliminary data.</text>
</comment>
<organism evidence="1 2">
    <name type="scientific">Babesia gibsoni</name>
    <dbReference type="NCBI Taxonomy" id="33632"/>
    <lineage>
        <taxon>Eukaryota</taxon>
        <taxon>Sar</taxon>
        <taxon>Alveolata</taxon>
        <taxon>Apicomplexa</taxon>
        <taxon>Aconoidasida</taxon>
        <taxon>Piroplasmida</taxon>
        <taxon>Babesiidae</taxon>
        <taxon>Babesia</taxon>
    </lineage>
</organism>
<dbReference type="SUPFAM" id="SSF50249">
    <property type="entry name" value="Nucleic acid-binding proteins"/>
    <property type="match status" value="1"/>
</dbReference>
<accession>A0AAD8PEA5</accession>
<proteinExistence type="predicted"/>
<evidence type="ECO:0008006" key="3">
    <source>
        <dbReference type="Google" id="ProtNLM"/>
    </source>
</evidence>
<dbReference type="Proteomes" id="UP001230268">
    <property type="component" value="Unassembled WGS sequence"/>
</dbReference>
<protein>
    <recommendedName>
        <fullName evidence="3">Single-strand binding protein</fullName>
    </recommendedName>
</protein>